<dbReference type="SUPFAM" id="SSF48179">
    <property type="entry name" value="6-phosphogluconate dehydrogenase C-terminal domain-like"/>
    <property type="match status" value="1"/>
</dbReference>
<sequence>MTAAPRLDRRTLAATHPWVARSLPRPDVGVGIVHLGAGAFHRAHQAVFTQLAMEAEPGDWAICAVSPRGRGTVERLRRQDGLFTVLERHRGEDQVRLVGAVRDALAARDEPERLDALIAAPSTHVVTLTVTEAGYRHDPATGRLAGDDPDTAADLAGRPPHTALGQLVSGLLARSRGEGAPLTVVCCDNLPDNGRLLRRLVADYCARLPPGTGGPLDAWIGASVRFPSTVVDQIVPATTPRDLAAVADAIQLTDEAAVVAEPHRRWIIEDDFAGPRPAWDAVGVELVDAIGPHQAAKLRLVNGGHSALAYLGTLLGLRTVAEAACHPALRRYLRALLIGELGAGLRPLGTEPAAHQVDALLDRFANPRIEHRLAQIAADGPVKLPQRLLEPGRELLAAGQEPRLLAVALAAWVRLLHARPELLGEPDARTAAICREVAGLDGPHAVVDAVARRVPGLGPDGSGADLRGLVAEALARLAADGPLATLEAAAD</sequence>
<dbReference type="Proteomes" id="UP000237846">
    <property type="component" value="Unassembled WGS sequence"/>
</dbReference>
<evidence type="ECO:0000313" key="6">
    <source>
        <dbReference type="Proteomes" id="UP000237846"/>
    </source>
</evidence>
<evidence type="ECO:0000259" key="3">
    <source>
        <dbReference type="Pfam" id="PF01232"/>
    </source>
</evidence>
<dbReference type="AlphaFoldDB" id="A0A2T0PX96"/>
<dbReference type="Gene3D" id="1.10.1040.10">
    <property type="entry name" value="N-(1-d-carboxylethyl)-l-norvaline Dehydrogenase, domain 2"/>
    <property type="match status" value="1"/>
</dbReference>
<dbReference type="InterPro" id="IPR050988">
    <property type="entry name" value="Mannitol_DH/Oxidoreductase"/>
</dbReference>
<comment type="caution">
    <text evidence="5">The sequence shown here is derived from an EMBL/GenBank/DDBJ whole genome shotgun (WGS) entry which is preliminary data.</text>
</comment>
<dbReference type="RefSeq" id="WP_106250835.1">
    <property type="nucleotide sequence ID" value="NZ_PVZC01000008.1"/>
</dbReference>
<dbReference type="Pfam" id="PF08125">
    <property type="entry name" value="Mannitol_dh_C"/>
    <property type="match status" value="1"/>
</dbReference>
<evidence type="ECO:0000259" key="4">
    <source>
        <dbReference type="Pfam" id="PF08125"/>
    </source>
</evidence>
<dbReference type="PANTHER" id="PTHR43362">
    <property type="entry name" value="MANNITOL DEHYDROGENASE DSF1-RELATED"/>
    <property type="match status" value="1"/>
</dbReference>
<dbReference type="EMBL" id="PVZC01000008">
    <property type="protein sequence ID" value="PRX96151.1"/>
    <property type="molecule type" value="Genomic_DNA"/>
</dbReference>
<feature type="domain" description="Mannitol dehydrogenase N-terminal" evidence="3">
    <location>
        <begin position="31"/>
        <end position="280"/>
    </location>
</feature>
<dbReference type="InterPro" id="IPR036291">
    <property type="entry name" value="NAD(P)-bd_dom_sf"/>
</dbReference>
<dbReference type="InterPro" id="IPR013131">
    <property type="entry name" value="Mannitol_DH_N"/>
</dbReference>
<accession>A0A2T0PX96</accession>
<dbReference type="InterPro" id="IPR013118">
    <property type="entry name" value="Mannitol_DH_C"/>
</dbReference>
<evidence type="ECO:0000256" key="2">
    <source>
        <dbReference type="ARBA" id="ARBA00048615"/>
    </source>
</evidence>
<dbReference type="GO" id="GO:0008926">
    <property type="term" value="F:mannitol-1-phosphate 5-dehydrogenase activity"/>
    <property type="evidence" value="ECO:0007669"/>
    <property type="project" value="UniProtKB-EC"/>
</dbReference>
<dbReference type="OrthoDB" id="271711at2"/>
<dbReference type="PANTHER" id="PTHR43362:SF1">
    <property type="entry name" value="MANNITOL DEHYDROGENASE 2-RELATED"/>
    <property type="match status" value="1"/>
</dbReference>
<feature type="domain" description="Mannitol dehydrogenase C-terminal" evidence="4">
    <location>
        <begin position="291"/>
        <end position="415"/>
    </location>
</feature>
<keyword evidence="6" id="KW-1185">Reference proteome</keyword>
<organism evidence="5 6">
    <name type="scientific">Allonocardiopsis opalescens</name>
    <dbReference type="NCBI Taxonomy" id="1144618"/>
    <lineage>
        <taxon>Bacteria</taxon>
        <taxon>Bacillati</taxon>
        <taxon>Actinomycetota</taxon>
        <taxon>Actinomycetes</taxon>
        <taxon>Streptosporangiales</taxon>
        <taxon>Allonocardiopsis</taxon>
    </lineage>
</organism>
<evidence type="ECO:0000256" key="1">
    <source>
        <dbReference type="ARBA" id="ARBA00023002"/>
    </source>
</evidence>
<evidence type="ECO:0000313" key="5">
    <source>
        <dbReference type="EMBL" id="PRX96151.1"/>
    </source>
</evidence>
<dbReference type="InterPro" id="IPR013328">
    <property type="entry name" value="6PGD_dom2"/>
</dbReference>
<dbReference type="PRINTS" id="PR00084">
    <property type="entry name" value="MTLDHDRGNASE"/>
</dbReference>
<dbReference type="Gene3D" id="3.40.50.720">
    <property type="entry name" value="NAD(P)-binding Rossmann-like Domain"/>
    <property type="match status" value="1"/>
</dbReference>
<dbReference type="Pfam" id="PF01232">
    <property type="entry name" value="Mannitol_dh"/>
    <property type="match status" value="1"/>
</dbReference>
<dbReference type="InterPro" id="IPR000669">
    <property type="entry name" value="Mannitol_DH"/>
</dbReference>
<comment type="catalytic activity">
    <reaction evidence="2">
        <text>D-mannitol 1-phosphate + NAD(+) = beta-D-fructose 6-phosphate + NADH + H(+)</text>
        <dbReference type="Rhea" id="RHEA:19661"/>
        <dbReference type="ChEBI" id="CHEBI:15378"/>
        <dbReference type="ChEBI" id="CHEBI:57540"/>
        <dbReference type="ChEBI" id="CHEBI:57634"/>
        <dbReference type="ChEBI" id="CHEBI:57945"/>
        <dbReference type="ChEBI" id="CHEBI:61381"/>
        <dbReference type="EC" id="1.1.1.17"/>
    </reaction>
</comment>
<dbReference type="SUPFAM" id="SSF51735">
    <property type="entry name" value="NAD(P)-binding Rossmann-fold domains"/>
    <property type="match status" value="1"/>
</dbReference>
<reference evidence="5 6" key="1">
    <citation type="submission" date="2018-03" db="EMBL/GenBank/DDBJ databases">
        <title>Genomic Encyclopedia of Archaeal and Bacterial Type Strains, Phase II (KMG-II): from individual species to whole genera.</title>
        <authorList>
            <person name="Goeker M."/>
        </authorList>
    </citation>
    <scope>NUCLEOTIDE SEQUENCE [LARGE SCALE GENOMIC DNA]</scope>
    <source>
        <strain evidence="5 6">DSM 45601</strain>
    </source>
</reference>
<name>A0A2T0PX96_9ACTN</name>
<keyword evidence="1" id="KW-0560">Oxidoreductase</keyword>
<gene>
    <name evidence="5" type="ORF">CLV72_108157</name>
</gene>
<dbReference type="InterPro" id="IPR008927">
    <property type="entry name" value="6-PGluconate_DH-like_C_sf"/>
</dbReference>
<protein>
    <submittedName>
        <fullName evidence="5">Fructuronate reductase</fullName>
    </submittedName>
</protein>
<proteinExistence type="predicted"/>